<reference evidence="1" key="1">
    <citation type="submission" date="2018-01" db="EMBL/GenBank/DDBJ databases">
        <title>An insight into the sialome of Amazonian anophelines.</title>
        <authorList>
            <person name="Ribeiro J.M."/>
            <person name="Scarpassa V."/>
            <person name="Calvo E."/>
        </authorList>
    </citation>
    <scope>NUCLEOTIDE SEQUENCE</scope>
    <source>
        <tissue evidence="1">Salivary glands</tissue>
    </source>
</reference>
<accession>A0A2M3ZNJ7</accession>
<proteinExistence type="predicted"/>
<organism evidence="1">
    <name type="scientific">Anopheles braziliensis</name>
    <dbReference type="NCBI Taxonomy" id="58242"/>
    <lineage>
        <taxon>Eukaryota</taxon>
        <taxon>Metazoa</taxon>
        <taxon>Ecdysozoa</taxon>
        <taxon>Arthropoda</taxon>
        <taxon>Hexapoda</taxon>
        <taxon>Insecta</taxon>
        <taxon>Pterygota</taxon>
        <taxon>Neoptera</taxon>
        <taxon>Endopterygota</taxon>
        <taxon>Diptera</taxon>
        <taxon>Nematocera</taxon>
        <taxon>Culicoidea</taxon>
        <taxon>Culicidae</taxon>
        <taxon>Anophelinae</taxon>
        <taxon>Anopheles</taxon>
    </lineage>
</organism>
<evidence type="ECO:0000313" key="1">
    <source>
        <dbReference type="EMBL" id="MBW30062.1"/>
    </source>
</evidence>
<protein>
    <submittedName>
        <fullName evidence="1">Putative secreted peptide</fullName>
    </submittedName>
</protein>
<dbReference type="EMBL" id="GGFM01009311">
    <property type="protein sequence ID" value="MBW30062.1"/>
    <property type="molecule type" value="Transcribed_RNA"/>
</dbReference>
<dbReference type="AlphaFoldDB" id="A0A2M3ZNJ7"/>
<sequence>MCALPLYSICAFVKRIFFILKPLPPSTARSLSSCVPFPSYSKTNPRSLLTGPTDPVCSTLFSPFRRADPEFPANPPYEAATQKIARTTCAATTTGAHRKIISVCVCVCVWIYHQPASRFSFLCFYLFFFCWFLL</sequence>
<name>A0A2M3ZNJ7_9DIPT</name>